<dbReference type="KEGG" id="elux:BTN50_0100"/>
<reference evidence="3" key="1">
    <citation type="submission" date="2017-04" db="EMBL/GenBank/DDBJ databases">
        <title>Genome evolution of the luminous symbionts of deep sea anglerfish.</title>
        <authorList>
            <person name="Hendry T.A."/>
        </authorList>
    </citation>
    <scope>NUCLEOTIDE SEQUENCE [LARGE SCALE GENOMIC DNA]</scope>
</reference>
<sequence>MPLRALQGFINSIFKLAQLPLSRTSLFISKRVKTVNVMFKTKTKNHPALNH</sequence>
<gene>
    <name evidence="2" type="ORF">BTN50_0100</name>
</gene>
<name>A0A291B6K8_9GAMM</name>
<dbReference type="InterPro" id="IPR025668">
    <property type="entry name" value="Tnp_DDE_dom"/>
</dbReference>
<evidence type="ECO:0000313" key="2">
    <source>
        <dbReference type="EMBL" id="ATF08644.1"/>
    </source>
</evidence>
<dbReference type="AlphaFoldDB" id="A0A291B6K8"/>
<keyword evidence="3" id="KW-1185">Reference proteome</keyword>
<organism evidence="2 3">
    <name type="scientific">Candidatus Enterovibrio altilux</name>
    <dbReference type="NCBI Taxonomy" id="1927128"/>
    <lineage>
        <taxon>Bacteria</taxon>
        <taxon>Pseudomonadati</taxon>
        <taxon>Pseudomonadota</taxon>
        <taxon>Gammaproteobacteria</taxon>
        <taxon>Vibrionales</taxon>
        <taxon>Vibrionaceae</taxon>
        <taxon>Enterovibrio</taxon>
    </lineage>
</organism>
<proteinExistence type="predicted"/>
<evidence type="ECO:0000313" key="3">
    <source>
        <dbReference type="Proteomes" id="UP000218160"/>
    </source>
</evidence>
<dbReference type="Proteomes" id="UP000218160">
    <property type="component" value="Chromosome 1"/>
</dbReference>
<dbReference type="EMBL" id="CP020660">
    <property type="protein sequence ID" value="ATF08644.1"/>
    <property type="molecule type" value="Genomic_DNA"/>
</dbReference>
<feature type="domain" description="Transposase DDE" evidence="1">
    <location>
        <begin position="1"/>
        <end position="47"/>
    </location>
</feature>
<protein>
    <submittedName>
        <fullName evidence="2">Mobile element protein</fullName>
    </submittedName>
</protein>
<accession>A0A291B6K8</accession>
<evidence type="ECO:0000259" key="1">
    <source>
        <dbReference type="Pfam" id="PF13737"/>
    </source>
</evidence>
<dbReference type="Pfam" id="PF13737">
    <property type="entry name" value="DDE_Tnp_1_5"/>
    <property type="match status" value="1"/>
</dbReference>